<sequence>MLRFHRCTLHALLISRFTHSQILLIILLDGYDEGFLFRSQATMMPVAVNVNRFATHMPNTSPALTYAACYNTSWILRLHVWQRAAWNNVLLAVPALLYAIENYIRFTPPPPRLLSLKGMSRWLKIDMDVASAAILAVAQCMEADEVSRAERAFGLCCQRHHQCSFCRRYLTLTAGEPQV</sequence>
<protein>
    <submittedName>
        <fullName evidence="1">Uncharacterized protein</fullName>
    </submittedName>
</protein>
<dbReference type="Proteomes" id="UP000694005">
    <property type="component" value="Chromosome A05"/>
</dbReference>
<dbReference type="AlphaFoldDB" id="A0A8D9G922"/>
<evidence type="ECO:0000313" key="1">
    <source>
        <dbReference type="EMBL" id="CAG7873780.1"/>
    </source>
</evidence>
<gene>
    <name evidence="1" type="ORF">BRAPAZ1V2_A05P03010.2</name>
</gene>
<proteinExistence type="predicted"/>
<dbReference type="Gramene" id="A05p03010.2_BraZ1">
    <property type="protein sequence ID" value="A05p03010.2_BraZ1.CDS"/>
    <property type="gene ID" value="A05g03010.2_BraZ1"/>
</dbReference>
<name>A0A8D9G922_BRACM</name>
<organism evidence="1 2">
    <name type="scientific">Brassica campestris</name>
    <name type="common">Field mustard</name>
    <dbReference type="NCBI Taxonomy" id="3711"/>
    <lineage>
        <taxon>Eukaryota</taxon>
        <taxon>Viridiplantae</taxon>
        <taxon>Streptophyta</taxon>
        <taxon>Embryophyta</taxon>
        <taxon>Tracheophyta</taxon>
        <taxon>Spermatophyta</taxon>
        <taxon>Magnoliopsida</taxon>
        <taxon>eudicotyledons</taxon>
        <taxon>Gunneridae</taxon>
        <taxon>Pentapetalae</taxon>
        <taxon>rosids</taxon>
        <taxon>malvids</taxon>
        <taxon>Brassicales</taxon>
        <taxon>Brassicaceae</taxon>
        <taxon>Brassiceae</taxon>
        <taxon>Brassica</taxon>
    </lineage>
</organism>
<reference evidence="1 2" key="1">
    <citation type="submission" date="2021-07" db="EMBL/GenBank/DDBJ databases">
        <authorList>
            <consortium name="Genoscope - CEA"/>
            <person name="William W."/>
        </authorList>
    </citation>
    <scope>NUCLEOTIDE SEQUENCE [LARGE SCALE GENOMIC DNA]</scope>
</reference>
<dbReference type="EMBL" id="LS974621">
    <property type="protein sequence ID" value="CAG7873780.1"/>
    <property type="molecule type" value="Genomic_DNA"/>
</dbReference>
<accession>A0A8D9G922</accession>
<evidence type="ECO:0000313" key="2">
    <source>
        <dbReference type="Proteomes" id="UP000694005"/>
    </source>
</evidence>